<evidence type="ECO:0000256" key="5">
    <source>
        <dbReference type="ARBA" id="ARBA00004840"/>
    </source>
</evidence>
<keyword evidence="10" id="KW-0964">Secreted</keyword>
<feature type="region of interest" description="Disordered" evidence="27">
    <location>
        <begin position="57"/>
        <end position="76"/>
    </location>
</feature>
<sequence length="566" mass="64835">GRGALWGRAGAGSRQCQQEIANAVCLHRAGSLMPQSVPRHCQLSGKVSPVIQWDESRLQQAPPSEPGPGRTSSPLTVSCVPRQRSNYLHREAVELARHYPNIRVTPWRMVTIWGGASLLKMYLRSMKDLLELAEWPWDFFINLSATDYPTRTNEELVMFLSKYRDKNFLKSHGRDNARFIKKQGLDRVFHECDSHMWRLGERRIPEGIVVDGGSDWFSLTRSFVEYVVYAEDQLVSQLRQFYTYTLLPAESFFHTVLENSHACETLVDNNLRVTNWNRKLGCKCQYKHIVDWCGCSPNDFKPQDFLRLQQLSRPTFFARKFESTVNQEVLEILDTHLYGSYPPNTPALKAYWENVYDRVDGLSGLSDVTLTFYTAFSRLGLRQAASAPAAEGCRFEPRGFPSSVHLYFYDDRFQGYLVMQEVQNLATGQAESLEVWMMPQGALKLAGHGGQANRLQNLEVGTEWDPKERLFRNFGGLMGPFDEPVAMQKWSRGPNLTATGGPPKRPLPPGVWTIRLLQFWEPLGENQFLVVPQTFNRKQPLRKDDSNWLHGGPPRNEYMEQSFQGL</sequence>
<comment type="pathway">
    <text evidence="5">Glycan metabolism; chondroitin sulfate biosynthesis.</text>
</comment>
<dbReference type="Proteomes" id="UP000053605">
    <property type="component" value="Unassembled WGS sequence"/>
</dbReference>
<evidence type="ECO:0000256" key="18">
    <source>
        <dbReference type="ARBA" id="ARBA00023034"/>
    </source>
</evidence>
<comment type="pathway">
    <text evidence="6">Glycan metabolism; heparan sulfate biosynthesis.</text>
</comment>
<evidence type="ECO:0000256" key="13">
    <source>
        <dbReference type="ARBA" id="ARBA00022692"/>
    </source>
</evidence>
<reference evidence="29 30" key="1">
    <citation type="submission" date="2014-04" db="EMBL/GenBank/DDBJ databases">
        <title>Genome evolution of avian class.</title>
        <authorList>
            <person name="Zhang G."/>
            <person name="Li C."/>
        </authorList>
    </citation>
    <scope>NUCLEOTIDE SEQUENCE [LARGE SCALE GENOMIC DNA]</scope>
    <source>
        <strain evidence="29">BGI_N306</strain>
    </source>
</reference>
<dbReference type="InterPro" id="IPR043538">
    <property type="entry name" value="XYLT"/>
</dbReference>
<keyword evidence="19" id="KW-0472">Membrane</keyword>
<evidence type="ECO:0000256" key="1">
    <source>
        <dbReference type="ARBA" id="ARBA00001936"/>
    </source>
</evidence>
<dbReference type="PANTHER" id="PTHR46025">
    <property type="entry name" value="XYLOSYLTRANSFERASE OXT"/>
    <property type="match status" value="1"/>
</dbReference>
<dbReference type="UniPathway" id="UPA00756"/>
<keyword evidence="16" id="KW-0735">Signal-anchor</keyword>
<feature type="non-terminal residue" evidence="29">
    <location>
        <position position="1"/>
    </location>
</feature>
<dbReference type="GO" id="GO:0015012">
    <property type="term" value="P:heparan sulfate proteoglycan biosynthetic process"/>
    <property type="evidence" value="ECO:0007669"/>
    <property type="project" value="UniProtKB-UniPathway"/>
</dbReference>
<evidence type="ECO:0000256" key="26">
    <source>
        <dbReference type="ARBA" id="ARBA00047847"/>
    </source>
</evidence>
<proteinExistence type="inferred from homology"/>
<evidence type="ECO:0000256" key="25">
    <source>
        <dbReference type="ARBA" id="ARBA00045793"/>
    </source>
</evidence>
<dbReference type="GO" id="GO:0046872">
    <property type="term" value="F:metal ion binding"/>
    <property type="evidence" value="ECO:0007669"/>
    <property type="project" value="UniProtKB-KW"/>
</dbReference>
<evidence type="ECO:0000256" key="17">
    <source>
        <dbReference type="ARBA" id="ARBA00022989"/>
    </source>
</evidence>
<evidence type="ECO:0000256" key="11">
    <source>
        <dbReference type="ARBA" id="ARBA00022676"/>
    </source>
</evidence>
<dbReference type="GO" id="GO:0005576">
    <property type="term" value="C:extracellular region"/>
    <property type="evidence" value="ECO:0007669"/>
    <property type="project" value="UniProtKB-SubCell"/>
</dbReference>
<dbReference type="AlphaFoldDB" id="A0A091WNM0"/>
<dbReference type="PhylomeDB" id="A0A091WNM0"/>
<comment type="function">
    <text evidence="25">Catalyzes the first step in the biosynthesis of chondroitin sulfate, heparan sulfate and dermatan sulfate proteoglycans, such as DCN. Transfers D-xylose from UDP-D-xylose to specific serine residues of the core protein.</text>
</comment>
<evidence type="ECO:0000256" key="6">
    <source>
        <dbReference type="ARBA" id="ARBA00005093"/>
    </source>
</evidence>
<evidence type="ECO:0000256" key="7">
    <source>
        <dbReference type="ARBA" id="ARBA00010195"/>
    </source>
</evidence>
<dbReference type="InterPro" id="IPR024448">
    <property type="entry name" value="XylT_C"/>
</dbReference>
<evidence type="ECO:0000256" key="12">
    <source>
        <dbReference type="ARBA" id="ARBA00022679"/>
    </source>
</evidence>
<feature type="domain" description="Xylosyltransferase C-terminal" evidence="28">
    <location>
        <begin position="334"/>
        <end position="499"/>
    </location>
</feature>
<organism evidence="29 30">
    <name type="scientific">Opisthocomus hoazin</name>
    <name type="common">Hoatzin</name>
    <name type="synonym">Phasianus hoazin</name>
    <dbReference type="NCBI Taxonomy" id="30419"/>
    <lineage>
        <taxon>Eukaryota</taxon>
        <taxon>Metazoa</taxon>
        <taxon>Chordata</taxon>
        <taxon>Craniata</taxon>
        <taxon>Vertebrata</taxon>
        <taxon>Euteleostomi</taxon>
        <taxon>Archelosauria</taxon>
        <taxon>Archosauria</taxon>
        <taxon>Dinosauria</taxon>
        <taxon>Saurischia</taxon>
        <taxon>Theropoda</taxon>
        <taxon>Coelurosauria</taxon>
        <taxon>Aves</taxon>
        <taxon>Neognathae</taxon>
        <taxon>Neoaves</taxon>
        <taxon>Opisthocomiformes</taxon>
        <taxon>Opisthocomidae</taxon>
        <taxon>Opisthocomus</taxon>
    </lineage>
</organism>
<keyword evidence="11" id="KW-0328">Glycosyltransferase</keyword>
<dbReference type="STRING" id="30419.A0A091WNM0"/>
<comment type="similarity">
    <text evidence="7">Belongs to the glycosyltransferase 14 family. XylT subfamily.</text>
</comment>
<dbReference type="UniPathway" id="UPA00755"/>
<evidence type="ECO:0000256" key="27">
    <source>
        <dbReference type="SAM" id="MobiDB-lite"/>
    </source>
</evidence>
<keyword evidence="20" id="KW-1015">Disulfide bond</keyword>
<gene>
    <name evidence="29" type="ORF">N306_14407</name>
</gene>
<evidence type="ECO:0000256" key="16">
    <source>
        <dbReference type="ARBA" id="ARBA00022968"/>
    </source>
</evidence>
<dbReference type="EC" id="2.4.2.26" evidence="9"/>
<comment type="subcellular location">
    <subcellularLocation>
        <location evidence="3">Golgi apparatus membrane</location>
        <topology evidence="3">Single-pass type II membrane protein</topology>
    </subcellularLocation>
    <subcellularLocation>
        <location evidence="4">Secreted</location>
    </subcellularLocation>
</comment>
<name>A0A091WNM0_OPIHO</name>
<evidence type="ECO:0000256" key="8">
    <source>
        <dbReference type="ARBA" id="ARBA00011245"/>
    </source>
</evidence>
<dbReference type="Pfam" id="PF12529">
    <property type="entry name" value="Xylo_C"/>
    <property type="match status" value="1"/>
</dbReference>
<dbReference type="PANTHER" id="PTHR46025:SF1">
    <property type="entry name" value="XYLOSYLTRANSFERASE 2"/>
    <property type="match status" value="1"/>
</dbReference>
<evidence type="ECO:0000256" key="22">
    <source>
        <dbReference type="ARBA" id="ARBA00023211"/>
    </source>
</evidence>
<evidence type="ECO:0000313" key="30">
    <source>
        <dbReference type="Proteomes" id="UP000053605"/>
    </source>
</evidence>
<feature type="region of interest" description="Disordered" evidence="27">
    <location>
        <begin position="541"/>
        <end position="566"/>
    </location>
</feature>
<evidence type="ECO:0000256" key="15">
    <source>
        <dbReference type="ARBA" id="ARBA00022842"/>
    </source>
</evidence>
<keyword evidence="13" id="KW-0812">Transmembrane</keyword>
<comment type="cofactor">
    <cofactor evidence="2">
        <name>Mg(2+)</name>
        <dbReference type="ChEBI" id="CHEBI:18420"/>
    </cofactor>
</comment>
<keyword evidence="22" id="KW-0464">Manganese</keyword>
<keyword evidence="30" id="KW-1185">Reference proteome</keyword>
<accession>A0A091WNM0</accession>
<evidence type="ECO:0000256" key="3">
    <source>
        <dbReference type="ARBA" id="ARBA00004323"/>
    </source>
</evidence>
<keyword evidence="15" id="KW-0460">Magnesium</keyword>
<feature type="non-terminal residue" evidence="29">
    <location>
        <position position="566"/>
    </location>
</feature>
<dbReference type="GO" id="GO:0000139">
    <property type="term" value="C:Golgi membrane"/>
    <property type="evidence" value="ECO:0007669"/>
    <property type="project" value="UniProtKB-SubCell"/>
</dbReference>
<evidence type="ECO:0000259" key="28">
    <source>
        <dbReference type="Pfam" id="PF12529"/>
    </source>
</evidence>
<protein>
    <recommendedName>
        <fullName evidence="23">Xylosyltransferase 2</fullName>
        <ecNumber evidence="9">2.4.2.26</ecNumber>
    </recommendedName>
    <alternativeName>
        <fullName evidence="24">Xylosyltransferase II</fullName>
    </alternativeName>
</protein>
<comment type="cofactor">
    <cofactor evidence="1">
        <name>Mn(2+)</name>
        <dbReference type="ChEBI" id="CHEBI:29035"/>
    </cofactor>
</comment>
<evidence type="ECO:0000256" key="21">
    <source>
        <dbReference type="ARBA" id="ARBA00023180"/>
    </source>
</evidence>
<dbReference type="InterPro" id="IPR003406">
    <property type="entry name" value="Glyco_trans_14"/>
</dbReference>
<dbReference type="Pfam" id="PF02485">
    <property type="entry name" value="Branch"/>
    <property type="match status" value="1"/>
</dbReference>
<keyword evidence="18" id="KW-0333">Golgi apparatus</keyword>
<evidence type="ECO:0000256" key="2">
    <source>
        <dbReference type="ARBA" id="ARBA00001946"/>
    </source>
</evidence>
<comment type="catalytic activity">
    <reaction evidence="26">
        <text>UDP-alpha-D-xylose + L-seryl-[protein] = 3-O-(beta-D-xylosyl)-L-seryl-[protein] + UDP + H(+)</text>
        <dbReference type="Rhea" id="RHEA:50192"/>
        <dbReference type="Rhea" id="RHEA-COMP:9863"/>
        <dbReference type="Rhea" id="RHEA-COMP:12567"/>
        <dbReference type="ChEBI" id="CHEBI:15378"/>
        <dbReference type="ChEBI" id="CHEBI:29999"/>
        <dbReference type="ChEBI" id="CHEBI:57632"/>
        <dbReference type="ChEBI" id="CHEBI:58223"/>
        <dbReference type="ChEBI" id="CHEBI:132085"/>
        <dbReference type="EC" id="2.4.2.26"/>
    </reaction>
</comment>
<keyword evidence="12 29" id="KW-0808">Transferase</keyword>
<keyword evidence="14" id="KW-0479">Metal-binding</keyword>
<evidence type="ECO:0000256" key="4">
    <source>
        <dbReference type="ARBA" id="ARBA00004613"/>
    </source>
</evidence>
<evidence type="ECO:0000313" key="29">
    <source>
        <dbReference type="EMBL" id="KFR17267.1"/>
    </source>
</evidence>
<evidence type="ECO:0000256" key="19">
    <source>
        <dbReference type="ARBA" id="ARBA00023136"/>
    </source>
</evidence>
<evidence type="ECO:0000256" key="14">
    <source>
        <dbReference type="ARBA" id="ARBA00022723"/>
    </source>
</evidence>
<evidence type="ECO:0000256" key="20">
    <source>
        <dbReference type="ARBA" id="ARBA00023157"/>
    </source>
</evidence>
<dbReference type="GO" id="GO:0030158">
    <property type="term" value="F:protein xylosyltransferase activity"/>
    <property type="evidence" value="ECO:0007669"/>
    <property type="project" value="UniProtKB-EC"/>
</dbReference>
<evidence type="ECO:0000256" key="24">
    <source>
        <dbReference type="ARBA" id="ARBA00041721"/>
    </source>
</evidence>
<evidence type="ECO:0000256" key="23">
    <source>
        <dbReference type="ARBA" id="ARBA00039683"/>
    </source>
</evidence>
<evidence type="ECO:0000256" key="10">
    <source>
        <dbReference type="ARBA" id="ARBA00022525"/>
    </source>
</evidence>
<keyword evidence="21" id="KW-0325">Glycoprotein</keyword>
<evidence type="ECO:0000256" key="9">
    <source>
        <dbReference type="ARBA" id="ARBA00011972"/>
    </source>
</evidence>
<dbReference type="EMBL" id="KK736092">
    <property type="protein sequence ID" value="KFR17267.1"/>
    <property type="molecule type" value="Genomic_DNA"/>
</dbReference>
<comment type="subunit">
    <text evidence="8">Monomer.</text>
</comment>
<keyword evidence="17" id="KW-1133">Transmembrane helix</keyword>
<dbReference type="GO" id="GO:0050650">
    <property type="term" value="P:chondroitin sulfate proteoglycan biosynthetic process"/>
    <property type="evidence" value="ECO:0007669"/>
    <property type="project" value="TreeGrafter"/>
</dbReference>